<accession>A0A164CI66</accession>
<organism evidence="1 2">
    <name type="scientific">Bacillus cereus</name>
    <dbReference type="NCBI Taxonomy" id="1396"/>
    <lineage>
        <taxon>Bacteria</taxon>
        <taxon>Bacillati</taxon>
        <taxon>Bacillota</taxon>
        <taxon>Bacilli</taxon>
        <taxon>Bacillales</taxon>
        <taxon>Bacillaceae</taxon>
        <taxon>Bacillus</taxon>
        <taxon>Bacillus cereus group</taxon>
    </lineage>
</organism>
<proteinExistence type="predicted"/>
<sequence>MKSMKKLHFKEVEVAELNSFWTGAAVGALISGDGVILLT</sequence>
<comment type="caution">
    <text evidence="1">The sequence shown here is derived from an EMBL/GenBank/DDBJ whole genome shotgun (WGS) entry which is preliminary data.</text>
</comment>
<evidence type="ECO:0000313" key="2">
    <source>
        <dbReference type="Proteomes" id="UP000076501"/>
    </source>
</evidence>
<dbReference type="Proteomes" id="UP000076501">
    <property type="component" value="Unassembled WGS sequence"/>
</dbReference>
<dbReference type="PATRIC" id="fig|1396.539.peg.1853"/>
<gene>
    <name evidence="1" type="ORF">B4082_4865</name>
</gene>
<dbReference type="EMBL" id="LJKA01000070">
    <property type="protein sequence ID" value="KZD28692.1"/>
    <property type="molecule type" value="Genomic_DNA"/>
</dbReference>
<name>A0A164CI66_BACCE</name>
<protein>
    <submittedName>
        <fullName evidence="1">Uncharacterized protein</fullName>
    </submittedName>
</protein>
<evidence type="ECO:0000313" key="1">
    <source>
        <dbReference type="EMBL" id="KZD28692.1"/>
    </source>
</evidence>
<dbReference type="AlphaFoldDB" id="A0A164CI66"/>
<reference evidence="1 2" key="1">
    <citation type="submission" date="2015-09" db="EMBL/GenBank/DDBJ databases">
        <title>Bacillus cereus food isolates.</title>
        <authorList>
            <person name="Boekhorst J."/>
        </authorList>
    </citation>
    <scope>NUCLEOTIDE SEQUENCE [LARGE SCALE GENOMIC DNA]</scope>
    <source>
        <strain evidence="1 2">B4082</strain>
    </source>
</reference>